<dbReference type="InterPro" id="IPR046867">
    <property type="entry name" value="AldOxase/xan_DH_MoCoBD2"/>
</dbReference>
<dbReference type="SMART" id="SM01008">
    <property type="entry name" value="Ald_Xan_dh_C"/>
    <property type="match status" value="1"/>
</dbReference>
<dbReference type="Proteomes" id="UP001560019">
    <property type="component" value="Unassembled WGS sequence"/>
</dbReference>
<organism evidence="2 3">
    <name type="scientific">Rhodovulum iodosum</name>
    <dbReference type="NCBI Taxonomy" id="68291"/>
    <lineage>
        <taxon>Bacteria</taxon>
        <taxon>Pseudomonadati</taxon>
        <taxon>Pseudomonadota</taxon>
        <taxon>Alphaproteobacteria</taxon>
        <taxon>Rhodobacterales</taxon>
        <taxon>Paracoccaceae</taxon>
        <taxon>Rhodovulum</taxon>
    </lineage>
</organism>
<feature type="domain" description="Aldehyde oxidase/xanthine dehydrogenase a/b hammerhead" evidence="1">
    <location>
        <begin position="195"/>
        <end position="273"/>
    </location>
</feature>
<protein>
    <submittedName>
        <fullName evidence="2">Isoquinoline 1-oxidoreductase beta subunit</fullName>
    </submittedName>
</protein>
<name>A0ABV3XYR5_9RHOB</name>
<dbReference type="PIRSF" id="PIRSF036389">
    <property type="entry name" value="IOR_B"/>
    <property type="match status" value="1"/>
</dbReference>
<dbReference type="InterPro" id="IPR037165">
    <property type="entry name" value="AldOxase/xan_DH_Mopterin-bd_sf"/>
</dbReference>
<evidence type="ECO:0000313" key="3">
    <source>
        <dbReference type="Proteomes" id="UP001560019"/>
    </source>
</evidence>
<dbReference type="SUPFAM" id="SSF56003">
    <property type="entry name" value="Molybdenum cofactor-binding domain"/>
    <property type="match status" value="2"/>
</dbReference>
<sequence>MVRLTPYVEIDGETITVIVPRAEMGQGVQTTLAALVAEEMDLDWGSFSVAHGAPSRSYANGALLVAGLPFAAYRETRLTRWAAGAMRVTGRLMGMQITGGSTSTRDAYLRMRRAGAAARAMLVAAAARRLGQPPETLRTQDGAVVAPDGTRLPYAALAAAAAKQRPPRRPRLKPSRDWRLLGRALPRPDMADKVHGRTRYAGDIRAEGMLFATVRMCPHFGGTLRGVDAGPALAIPGVVKVVEIGAGVGVIARDTWTAMRAARALAPDWGPASGPADTDAAFGAIAAAFDRRPTVTLGRRGDVEAALGAEKPIEAEYRVPYLAHATMEPMTATALYGDGRLTLWAGTQAPLLARERAARAVGLKPRDVTLHVTPMGGGFGRRAEFDFSDQAARLARAVPGRPVCLAWSRAEDMSHDFYRPAMIARLRGQAGASGPAALSLDIAGPSVLAEQARRVVGYVPPGPDKMLLEGAFDQPYAIADFRARGYRADIGIPVGSWRSVGYSHNTFFLESFLDEIAAAAGLDPVEMRLNLMRGESARAAKVLERAAEIAGWGTPPPPGHARGVAFCWSFGAPTAQVVEICRTEAGIRLERLCCAMDVGRALDPGIVEAQIVSGALFGLSAAIYGEITLAGGAVEQANFDSSRELRLGQLPAIETCILQSGGKPAGVGEPATPPAAPALANALFALTGERHRRLPLHHAVRFA</sequence>
<dbReference type="InterPro" id="IPR008274">
    <property type="entry name" value="AldOxase/xan_DH_MoCoBD1"/>
</dbReference>
<reference evidence="2 3" key="1">
    <citation type="submission" date="2024-06" db="EMBL/GenBank/DDBJ databases">
        <title>Genome of Rhodovulum iodosum, a marine photoferrotroph.</title>
        <authorList>
            <person name="Bianchini G."/>
            <person name="Nikeleit V."/>
            <person name="Kappler A."/>
            <person name="Bryce C."/>
            <person name="Sanchez-Baracaldo P."/>
        </authorList>
    </citation>
    <scope>NUCLEOTIDE SEQUENCE [LARGE SCALE GENOMIC DNA]</scope>
    <source>
        <strain evidence="2 3">UT/N1</strain>
    </source>
</reference>
<dbReference type="Pfam" id="PF20256">
    <property type="entry name" value="MoCoBD_2"/>
    <property type="match status" value="1"/>
</dbReference>
<dbReference type="Pfam" id="PF02738">
    <property type="entry name" value="MoCoBD_1"/>
    <property type="match status" value="1"/>
</dbReference>
<dbReference type="Gene3D" id="3.90.1170.50">
    <property type="entry name" value="Aldehyde oxidase/xanthine dehydrogenase, a/b hammerhead"/>
    <property type="match status" value="1"/>
</dbReference>
<dbReference type="PANTHER" id="PTHR47495">
    <property type="entry name" value="ALDEHYDE DEHYDROGENASE"/>
    <property type="match status" value="1"/>
</dbReference>
<gene>
    <name evidence="2" type="ORF">Ga0609869_003263</name>
</gene>
<comment type="caution">
    <text evidence="2">The sequence shown here is derived from an EMBL/GenBank/DDBJ whole genome shotgun (WGS) entry which is preliminary data.</text>
</comment>
<evidence type="ECO:0000259" key="1">
    <source>
        <dbReference type="SMART" id="SM01008"/>
    </source>
</evidence>
<dbReference type="InterPro" id="IPR052516">
    <property type="entry name" value="N-heterocyclic_Hydroxylase"/>
</dbReference>
<dbReference type="PANTHER" id="PTHR47495:SF2">
    <property type="entry name" value="ALDEHYDE DEHYDROGENASE"/>
    <property type="match status" value="1"/>
</dbReference>
<dbReference type="EMBL" id="JBEHHI010000003">
    <property type="protein sequence ID" value="MEX5729910.1"/>
    <property type="molecule type" value="Genomic_DNA"/>
</dbReference>
<dbReference type="Gene3D" id="3.30.365.10">
    <property type="entry name" value="Aldehyde oxidase/xanthine dehydrogenase, molybdopterin binding domain"/>
    <property type="match status" value="4"/>
</dbReference>
<keyword evidence="3" id="KW-1185">Reference proteome</keyword>
<dbReference type="InterPro" id="IPR000674">
    <property type="entry name" value="Ald_Oxase/Xan_DH_a/b"/>
</dbReference>
<dbReference type="InterPro" id="IPR012368">
    <property type="entry name" value="OxRdtase_Mopterin-bd_su_IorB"/>
</dbReference>
<accession>A0ABV3XYR5</accession>
<proteinExistence type="predicted"/>
<evidence type="ECO:0000313" key="2">
    <source>
        <dbReference type="EMBL" id="MEX5729910.1"/>
    </source>
</evidence>